<dbReference type="OrthoDB" id="1855925at2"/>
<evidence type="ECO:0000313" key="3">
    <source>
        <dbReference type="EMBL" id="TWD81285.1"/>
    </source>
</evidence>
<dbReference type="EMBL" id="VIVK01000001">
    <property type="protein sequence ID" value="TWD81285.1"/>
    <property type="molecule type" value="Genomic_DNA"/>
</dbReference>
<proteinExistence type="predicted"/>
<dbReference type="InterPro" id="IPR043504">
    <property type="entry name" value="Peptidase_S1_PA_chymotrypsin"/>
</dbReference>
<organism evidence="3 4">
    <name type="scientific">Kribbella amoyensis</name>
    <dbReference type="NCBI Taxonomy" id="996641"/>
    <lineage>
        <taxon>Bacteria</taxon>
        <taxon>Bacillati</taxon>
        <taxon>Actinomycetota</taxon>
        <taxon>Actinomycetes</taxon>
        <taxon>Propionibacteriales</taxon>
        <taxon>Kribbellaceae</taxon>
        <taxon>Kribbella</taxon>
    </lineage>
</organism>
<dbReference type="RefSeq" id="WP_145806004.1">
    <property type="nucleotide sequence ID" value="NZ_VIVK01000001.1"/>
</dbReference>
<comment type="caution">
    <text evidence="3">The sequence shown here is derived from an EMBL/GenBank/DDBJ whole genome shotgun (WGS) entry which is preliminary data.</text>
</comment>
<keyword evidence="4" id="KW-1185">Reference proteome</keyword>
<evidence type="ECO:0000256" key="1">
    <source>
        <dbReference type="ARBA" id="ARBA00022729"/>
    </source>
</evidence>
<evidence type="ECO:0008006" key="5">
    <source>
        <dbReference type="Google" id="ProtNLM"/>
    </source>
</evidence>
<accession>A0A561BQZ2</accession>
<evidence type="ECO:0000256" key="2">
    <source>
        <dbReference type="SAM" id="MobiDB-lite"/>
    </source>
</evidence>
<reference evidence="3 4" key="1">
    <citation type="submission" date="2019-06" db="EMBL/GenBank/DDBJ databases">
        <title>Sequencing the genomes of 1000 actinobacteria strains.</title>
        <authorList>
            <person name="Klenk H.-P."/>
        </authorList>
    </citation>
    <scope>NUCLEOTIDE SEQUENCE [LARGE SCALE GENOMIC DNA]</scope>
    <source>
        <strain evidence="3 4">DSM 24683</strain>
    </source>
</reference>
<dbReference type="Proteomes" id="UP000318380">
    <property type="component" value="Unassembled WGS sequence"/>
</dbReference>
<gene>
    <name evidence="3" type="ORF">FB561_2396</name>
</gene>
<feature type="region of interest" description="Disordered" evidence="2">
    <location>
        <begin position="1"/>
        <end position="30"/>
    </location>
</feature>
<name>A0A561BQZ2_9ACTN</name>
<feature type="compositionally biased region" description="Basic and acidic residues" evidence="2">
    <location>
        <begin position="15"/>
        <end position="29"/>
    </location>
</feature>
<dbReference type="Gene3D" id="2.40.10.10">
    <property type="entry name" value="Trypsin-like serine proteases"/>
    <property type="match status" value="2"/>
</dbReference>
<protein>
    <recommendedName>
        <fullName evidence="5">Serine protease</fullName>
    </recommendedName>
</protein>
<evidence type="ECO:0000313" key="4">
    <source>
        <dbReference type="Proteomes" id="UP000318380"/>
    </source>
</evidence>
<sequence>MNDQRGGAPVGPAELAKRPKVKADSDRAATRAPLLDVSLKNLDDFTVSSAGGRLRVEATVDARGLDRHRRYDTIPVTRLRKKDLDPELGTKELDGLVPGGVPTAFLPRRARPTHRLPPGQGKDLDQGGTIFGTDDRYLFDDLSFPWRTTGKVRTVGHWGSGVTIGPRHVLTASHVINWTGGEDDGVAWVTFTPGYFDGKGPWGEIEATRVIYWIQAPGQLSDDQTAFDYVVLVMAERIGEVVGYPGYRTYDKDWNDKELWQYIGYPGELSSGERPAFQGDGVVSSVGQERTSGQTGYVLGHFNEFTPGQSGGISWGWWGDEPWPRVIGVGSTIGSTAVQTPSGTTTGDNEYGGGPALSSLITWARTNYP</sequence>
<feature type="region of interest" description="Disordered" evidence="2">
    <location>
        <begin position="99"/>
        <end position="127"/>
    </location>
</feature>
<dbReference type="InterPro" id="IPR050966">
    <property type="entry name" value="Glutamyl_endopeptidase"/>
</dbReference>
<dbReference type="InterPro" id="IPR009003">
    <property type="entry name" value="Peptidase_S1_PA"/>
</dbReference>
<dbReference type="PANTHER" id="PTHR15462">
    <property type="entry name" value="SERINE PROTEASE"/>
    <property type="match status" value="1"/>
</dbReference>
<keyword evidence="1" id="KW-0732">Signal</keyword>
<dbReference type="AlphaFoldDB" id="A0A561BQZ2"/>
<dbReference type="PANTHER" id="PTHR15462:SF8">
    <property type="entry name" value="SERINE PROTEASE"/>
    <property type="match status" value="1"/>
</dbReference>
<dbReference type="SUPFAM" id="SSF50494">
    <property type="entry name" value="Trypsin-like serine proteases"/>
    <property type="match status" value="1"/>
</dbReference>